<sequence length="351" mass="39924">MEEKVNNDLIFDEGDKKFIANAAQSQERNIRVFNDTKKKAPEFTGETLMIYPPKNIVLHKLSQSPRIQVKSHDPLILYYNVISQKGAKTLLCYNTCNTNRGASAKHGSQHIEAEIIRRSNLLRALSTVDNKLYPLKPGTMIKFDDVRVFKNSKYKYLPDSGFSVDLLGLVLPKAPDSITIGDHDRYYRDADKECTKTIINNVINIANVEQYNTIIFHEIGEETNSRHPRADFLEILKDAFQASEAKNIFICLDKGGLDKDTIAKRDIYKTYCKNIDNVNPDNHSDCESSNSDDSDKEDILPLKRYKHLKKVFDKNGSMVTAKDVVDNTADNSDEDFDDNKSIHYASSDDEN</sequence>
<dbReference type="AlphaFoldDB" id="A0A6C0BBM6"/>
<protein>
    <submittedName>
        <fullName evidence="2">Uncharacterized protein</fullName>
    </submittedName>
</protein>
<reference evidence="2" key="1">
    <citation type="journal article" date="2020" name="Nature">
        <title>Giant virus diversity and host interactions through global metagenomics.</title>
        <authorList>
            <person name="Schulz F."/>
            <person name="Roux S."/>
            <person name="Paez-Espino D."/>
            <person name="Jungbluth S."/>
            <person name="Walsh D.A."/>
            <person name="Denef V.J."/>
            <person name="McMahon K.D."/>
            <person name="Konstantinidis K.T."/>
            <person name="Eloe-Fadrosh E.A."/>
            <person name="Kyrpides N.C."/>
            <person name="Woyke T."/>
        </authorList>
    </citation>
    <scope>NUCLEOTIDE SEQUENCE</scope>
    <source>
        <strain evidence="2">GVMAG-M-3300010160-26</strain>
    </source>
</reference>
<dbReference type="InterPro" id="IPR043472">
    <property type="entry name" value="Macro_dom-like"/>
</dbReference>
<evidence type="ECO:0000313" key="2">
    <source>
        <dbReference type="EMBL" id="QHS89667.1"/>
    </source>
</evidence>
<feature type="region of interest" description="Disordered" evidence="1">
    <location>
        <begin position="325"/>
        <end position="351"/>
    </location>
</feature>
<evidence type="ECO:0000256" key="1">
    <source>
        <dbReference type="SAM" id="MobiDB-lite"/>
    </source>
</evidence>
<accession>A0A6C0BBM6</accession>
<proteinExistence type="predicted"/>
<organism evidence="2">
    <name type="scientific">viral metagenome</name>
    <dbReference type="NCBI Taxonomy" id="1070528"/>
    <lineage>
        <taxon>unclassified sequences</taxon>
        <taxon>metagenomes</taxon>
        <taxon>organismal metagenomes</taxon>
    </lineage>
</organism>
<dbReference type="Gene3D" id="3.40.220.10">
    <property type="entry name" value="Leucine Aminopeptidase, subunit E, domain 1"/>
    <property type="match status" value="1"/>
</dbReference>
<dbReference type="EMBL" id="MN739115">
    <property type="protein sequence ID" value="QHS89667.1"/>
    <property type="molecule type" value="Genomic_DNA"/>
</dbReference>
<name>A0A6C0BBM6_9ZZZZ</name>